<reference evidence="1 2" key="1">
    <citation type="submission" date="2019-09" db="EMBL/GenBank/DDBJ databases">
        <title>Phylogeny of genus Pseudoclavibacter and closely related genus.</title>
        <authorList>
            <person name="Li Y."/>
        </authorList>
    </citation>
    <scope>NUCLEOTIDE SEQUENCE [LARGE SCALE GENOMIC DNA]</scope>
    <source>
        <strain evidence="1 2">DSM 23821</strain>
    </source>
</reference>
<evidence type="ECO:0000313" key="1">
    <source>
        <dbReference type="EMBL" id="KAB1660344.1"/>
    </source>
</evidence>
<dbReference type="OrthoDB" id="9814782at2"/>
<dbReference type="EMBL" id="WBJZ01000003">
    <property type="protein sequence ID" value="KAB1660344.1"/>
    <property type="molecule type" value="Genomic_DNA"/>
</dbReference>
<comment type="caution">
    <text evidence="1">The sequence shown here is derived from an EMBL/GenBank/DDBJ whole genome shotgun (WGS) entry which is preliminary data.</text>
</comment>
<keyword evidence="2" id="KW-1185">Reference proteome</keyword>
<dbReference type="AlphaFoldDB" id="A0A7J5C0B2"/>
<dbReference type="Gene3D" id="3.30.70.1520">
    <property type="entry name" value="Heterotetrameric sarcosine oxidase"/>
    <property type="match status" value="1"/>
</dbReference>
<dbReference type="Gene3D" id="3.30.1360.120">
    <property type="entry name" value="Probable tRNA modification gtpase trme, domain 1"/>
    <property type="match status" value="1"/>
</dbReference>
<gene>
    <name evidence="1" type="ORF">F8O01_03200</name>
</gene>
<sequence length="201" mass="21142">MADATAPLTARSILAPYEERFAALDGPVGLASAPLAQHLAVRLDPSSPQRVEVERALGVDLPGVMHAATTPVGRTVVWLGPDEWLVIDPTRSPDLADGLRTAVAGAGVVVDQSGQRVSIVVTGDTVGLLAKGTSLDLRPERFPEGSATQTLLGQAIVVVIARSADASRTELVVRWSFARSLADWLLDALRDPLAYPADHGD</sequence>
<dbReference type="RefSeq" id="WP_158039444.1">
    <property type="nucleotide sequence ID" value="NZ_JACCFV010000001.1"/>
</dbReference>
<organism evidence="1 2">
    <name type="scientific">Pseudoclavibacter chungangensis</name>
    <dbReference type="NCBI Taxonomy" id="587635"/>
    <lineage>
        <taxon>Bacteria</taxon>
        <taxon>Bacillati</taxon>
        <taxon>Actinomycetota</taxon>
        <taxon>Actinomycetes</taxon>
        <taxon>Micrococcales</taxon>
        <taxon>Microbacteriaceae</taxon>
        <taxon>Pseudoclavibacter</taxon>
    </lineage>
</organism>
<dbReference type="InterPro" id="IPR027266">
    <property type="entry name" value="TrmE/GcvT-like"/>
</dbReference>
<accession>A0A7J5C0B2</accession>
<dbReference type="SUPFAM" id="SSF103025">
    <property type="entry name" value="Folate-binding domain"/>
    <property type="match status" value="1"/>
</dbReference>
<dbReference type="Proteomes" id="UP000467240">
    <property type="component" value="Unassembled WGS sequence"/>
</dbReference>
<protein>
    <submittedName>
        <fullName evidence="1">Sarcosine oxidase subunit gamma</fullName>
    </submittedName>
</protein>
<dbReference type="Pfam" id="PF04268">
    <property type="entry name" value="SoxG"/>
    <property type="match status" value="1"/>
</dbReference>
<dbReference type="InterPro" id="IPR007375">
    <property type="entry name" value="SoxG"/>
</dbReference>
<proteinExistence type="predicted"/>
<evidence type="ECO:0000313" key="2">
    <source>
        <dbReference type="Proteomes" id="UP000467240"/>
    </source>
</evidence>
<name>A0A7J5C0B2_9MICO</name>